<organism evidence="1">
    <name type="scientific">Rhodopseudomonas palustris (strain BisA53)</name>
    <dbReference type="NCBI Taxonomy" id="316055"/>
    <lineage>
        <taxon>Bacteria</taxon>
        <taxon>Pseudomonadati</taxon>
        <taxon>Pseudomonadota</taxon>
        <taxon>Alphaproteobacteria</taxon>
        <taxon>Hyphomicrobiales</taxon>
        <taxon>Nitrobacteraceae</taxon>
        <taxon>Rhodopseudomonas</taxon>
    </lineage>
</organism>
<dbReference type="Gene3D" id="1.10.510.40">
    <property type="match status" value="1"/>
</dbReference>
<accession>Q07U51</accession>
<dbReference type="eggNOG" id="COG4264">
    <property type="taxonomic scope" value="Bacteria"/>
</dbReference>
<gene>
    <name evidence="1" type="ordered locus">RPE_0575</name>
</gene>
<sequence>MKVSIPWNSQSVSDYLHLERYVNDGSPTGFTEVHKTSPSTNPFTASDHFPILEFSDNDCDVRLLGKDCEYLRGAVNFAHPDSVQSPTLSGAARKVVVSPVVVSPVAGGRTMLVREGEGGPGYLKLTYDFSRIGRVDRQLSLRHCMSSIEVSNVLETALDRGYLGNNCALLREPSARVTILGTGESYEWGTIFRERAPYPYVSEARAIVPGFSLFGRDRKDANHKALILQFIDLGGYEPVQYLMDLLLMIIDSYWKIVTSCGLHIECHGQNCMFEVTPELRIVRFIVKDMDSVDKDIPLSRYLGVERDWASRPYMCMDEGVYYYPIRASFMYDFKLGMYMLDPLIQVVCSAFRLNQQEIESNVRDHVRAHYIGKLPPSYFPGDGCWYDCDNTERKPGTRREYFPHPNPRFR</sequence>
<dbReference type="AlphaFoldDB" id="Q07U51"/>
<dbReference type="STRING" id="316055.RPE_0575"/>
<dbReference type="EMBL" id="CP000463">
    <property type="protein sequence ID" value="ABJ04533.1"/>
    <property type="molecule type" value="Genomic_DNA"/>
</dbReference>
<dbReference type="OrthoDB" id="495728at2"/>
<evidence type="ECO:0000313" key="1">
    <source>
        <dbReference type="EMBL" id="ABJ04533.1"/>
    </source>
</evidence>
<dbReference type="KEGG" id="rpe:RPE_0575"/>
<name>Q07U51_RHOP5</name>
<proteinExistence type="predicted"/>
<protein>
    <recommendedName>
        <fullName evidence="2">Aerobactin siderophore biosynthesis IucA/IucC N-terminal domain-containing protein</fullName>
    </recommendedName>
</protein>
<reference evidence="1" key="1">
    <citation type="submission" date="2006-09" db="EMBL/GenBank/DDBJ databases">
        <title>Complete sequence of Rhodopseudomonas palustris BisA53.</title>
        <authorList>
            <consortium name="US DOE Joint Genome Institute"/>
            <person name="Copeland A."/>
            <person name="Lucas S."/>
            <person name="Lapidus A."/>
            <person name="Barry K."/>
            <person name="Detter J.C."/>
            <person name="Glavina del Rio T."/>
            <person name="Hammon N."/>
            <person name="Israni S."/>
            <person name="Dalin E."/>
            <person name="Tice H."/>
            <person name="Pitluck S."/>
            <person name="Chain P."/>
            <person name="Malfatti S."/>
            <person name="Shin M."/>
            <person name="Vergez L."/>
            <person name="Schmutz J."/>
            <person name="Larimer F."/>
            <person name="Land M."/>
            <person name="Hauser L."/>
            <person name="Pelletier D.A."/>
            <person name="Kyrpides N."/>
            <person name="Kim E."/>
            <person name="Harwood C.S."/>
            <person name="Oda Y."/>
            <person name="Richardson P."/>
        </authorList>
    </citation>
    <scope>NUCLEOTIDE SEQUENCE [LARGE SCALE GENOMIC DNA]</scope>
    <source>
        <strain evidence="1">BisA53</strain>
    </source>
</reference>
<dbReference type="HOGENOM" id="CLU_643515_0_0_5"/>
<evidence type="ECO:0008006" key="2">
    <source>
        <dbReference type="Google" id="ProtNLM"/>
    </source>
</evidence>